<dbReference type="Proteomes" id="UP000266177">
    <property type="component" value="Unassembled WGS sequence"/>
</dbReference>
<organism evidence="1 2">
    <name type="scientific">Paenibacillus thiaminolyticus</name>
    <name type="common">Bacillus thiaminolyticus</name>
    <dbReference type="NCBI Taxonomy" id="49283"/>
    <lineage>
        <taxon>Bacteria</taxon>
        <taxon>Bacillati</taxon>
        <taxon>Bacillota</taxon>
        <taxon>Bacilli</taxon>
        <taxon>Bacillales</taxon>
        <taxon>Paenibacillaceae</taxon>
        <taxon>Paenibacillus</taxon>
    </lineage>
</organism>
<dbReference type="AlphaFoldDB" id="A0A3A3GEI0"/>
<evidence type="ECO:0000313" key="1">
    <source>
        <dbReference type="EMBL" id="RJG21371.1"/>
    </source>
</evidence>
<dbReference type="Pfam" id="PF14460">
    <property type="entry name" value="Prok-E2_D"/>
    <property type="match status" value="1"/>
</dbReference>
<gene>
    <name evidence="1" type="ORF">DQX05_21985</name>
</gene>
<evidence type="ECO:0000313" key="2">
    <source>
        <dbReference type="Proteomes" id="UP000266177"/>
    </source>
</evidence>
<reference evidence="1 2" key="1">
    <citation type="submission" date="2018-09" db="EMBL/GenBank/DDBJ databases">
        <title>Paenibacillus SK2017-BO5.</title>
        <authorList>
            <person name="Piskunova J.V."/>
            <person name="Dubiley S.A."/>
            <person name="Severinov K.V."/>
        </authorList>
    </citation>
    <scope>NUCLEOTIDE SEQUENCE [LARGE SCALE GENOMIC DNA]</scope>
    <source>
        <strain evidence="1 2">BO5</strain>
    </source>
</reference>
<accession>A0A3A3GEI0</accession>
<protein>
    <submittedName>
        <fullName evidence="1">Uncharacterized protein</fullName>
    </submittedName>
</protein>
<sequence>MWRMRNAMRKVRLEIGEPTELIKVEETVNDLIVNQRKIKMTDFTTVILKHLDTHFLMDALLEEEDWDEIIRSLLHRTGSLGIRPDELFGTLLDAVNLYEHNGLASKLFRELGSSINLEELDSKLWTNILNGLLERVTHVKDIKIIEELLSALIRKSELFTNKEMFYPKLFKAITLNLQKEQEELGAYVTTALEALDVKKLNQIISHFSLDRSISSPILPKNCVFYQEGKNRRVVGIEHEKCLHDVVLEGHQGGEPSLYKNVGHPNLLFWFAQMKNRVLAKVAAYKDVILNEETKLYHYPYSNVNTEGSICWSTLNQVGYKDLRQLESLPYRFLRAPKNFDLYQRDYTGKDLRSLLISMQDTPFDEELLVPMGLKVADILYN</sequence>
<proteinExistence type="predicted"/>
<name>A0A3A3GEI0_PANTH</name>
<dbReference type="InterPro" id="IPR032787">
    <property type="entry name" value="Prok-E2_D"/>
</dbReference>
<comment type="caution">
    <text evidence="1">The sequence shown here is derived from an EMBL/GenBank/DDBJ whole genome shotgun (WGS) entry which is preliminary data.</text>
</comment>
<dbReference type="EMBL" id="QYZD01000025">
    <property type="protein sequence ID" value="RJG21371.1"/>
    <property type="molecule type" value="Genomic_DNA"/>
</dbReference>
<dbReference type="OrthoDB" id="1955591at2"/>